<protein>
    <recommendedName>
        <fullName evidence="3">Potassium channel domain-containing protein</fullName>
    </recommendedName>
</protein>
<name>A0A7X5Y615_9SPHN</name>
<comment type="caution">
    <text evidence="4">The sequence shown here is derived from an EMBL/GenBank/DDBJ whole genome shotgun (WGS) entry which is preliminary data.</text>
</comment>
<organism evidence="4 5">
    <name type="scientific">Sphingomonas kaistensis</name>
    <dbReference type="NCBI Taxonomy" id="298708"/>
    <lineage>
        <taxon>Bacteria</taxon>
        <taxon>Pseudomonadati</taxon>
        <taxon>Pseudomonadota</taxon>
        <taxon>Alphaproteobacteria</taxon>
        <taxon>Sphingomonadales</taxon>
        <taxon>Sphingomonadaceae</taxon>
        <taxon>Sphingomonas</taxon>
    </lineage>
</organism>
<dbReference type="RefSeq" id="WP_168068569.1">
    <property type="nucleotide sequence ID" value="NZ_JAATJC010000001.1"/>
</dbReference>
<evidence type="ECO:0000256" key="2">
    <source>
        <dbReference type="SAM" id="Phobius"/>
    </source>
</evidence>
<dbReference type="AlphaFoldDB" id="A0A7X5Y615"/>
<keyword evidence="2" id="KW-1133">Transmembrane helix</keyword>
<feature type="compositionally biased region" description="Basic and acidic residues" evidence="1">
    <location>
        <begin position="396"/>
        <end position="416"/>
    </location>
</feature>
<reference evidence="4 5" key="1">
    <citation type="submission" date="2020-03" db="EMBL/GenBank/DDBJ databases">
        <title>Genomic Encyclopedia of Type Strains, Phase IV (KMG-IV): sequencing the most valuable type-strain genomes for metagenomic binning, comparative biology and taxonomic classification.</title>
        <authorList>
            <person name="Goeker M."/>
        </authorList>
    </citation>
    <scope>NUCLEOTIDE SEQUENCE [LARGE SCALE GENOMIC DNA]</scope>
    <source>
        <strain evidence="4 5">DSM 16846</strain>
    </source>
</reference>
<evidence type="ECO:0000313" key="5">
    <source>
        <dbReference type="Proteomes" id="UP000558192"/>
    </source>
</evidence>
<dbReference type="InterPro" id="IPR013099">
    <property type="entry name" value="K_chnl_dom"/>
</dbReference>
<feature type="transmembrane region" description="Helical" evidence="2">
    <location>
        <begin position="55"/>
        <end position="73"/>
    </location>
</feature>
<feature type="transmembrane region" description="Helical" evidence="2">
    <location>
        <begin position="109"/>
        <end position="130"/>
    </location>
</feature>
<dbReference type="Proteomes" id="UP000558192">
    <property type="component" value="Unassembled WGS sequence"/>
</dbReference>
<keyword evidence="2" id="KW-0812">Transmembrane</keyword>
<feature type="domain" description="Potassium channel" evidence="3">
    <location>
        <begin position="58"/>
        <end position="134"/>
    </location>
</feature>
<proteinExistence type="predicted"/>
<keyword evidence="5" id="KW-1185">Reference proteome</keyword>
<keyword evidence="2" id="KW-0472">Membrane</keyword>
<dbReference type="SUPFAM" id="SSF81324">
    <property type="entry name" value="Voltage-gated potassium channels"/>
    <property type="match status" value="1"/>
</dbReference>
<evidence type="ECO:0000256" key="1">
    <source>
        <dbReference type="SAM" id="MobiDB-lite"/>
    </source>
</evidence>
<sequence length="416" mass="45854">MTTDTDTLNKPVGTAPALVNKEEDDQHGLLNPDVPVRRLTSRFGLLVNRASYADLLLLALAVLLLSSVYFWLVPDQLHSDPAEQGLGRAIYFSVVTFTSLGYGDLAPEGFGRIVAALVVAFGLVLTALVIGKVASERQANTLLLLHTSDTQRRIAEFGERLASLRDQISGDISGGQTAALFDKLGRQLRLTRGLANYLTFNAHHASVLEFGNFTALIGLYTEIKASFDLLATLVPRSVKLLPLSGDRQRALVLKRMLKSMAELQRVVERMKSLHQAPPPRGPLWRVLLKRFRPTSAPAITSAEQGAQLRLERISDLVVPQLAEARRWVATTYNPVQVERVYAEAPRGMTSTWSKGVHKTIAKKLGISNKTAQKCISELLETGRLPKPTKTPATKYRQPESDMPERCLTDATSRDDQ</sequence>
<dbReference type="Gene3D" id="1.10.287.70">
    <property type="match status" value="1"/>
</dbReference>
<gene>
    <name evidence="4" type="ORF">GGQ97_001580</name>
</gene>
<dbReference type="Pfam" id="PF07885">
    <property type="entry name" value="Ion_trans_2"/>
    <property type="match status" value="1"/>
</dbReference>
<evidence type="ECO:0000313" key="4">
    <source>
        <dbReference type="EMBL" id="NJC05787.1"/>
    </source>
</evidence>
<feature type="region of interest" description="Disordered" evidence="1">
    <location>
        <begin position="382"/>
        <end position="416"/>
    </location>
</feature>
<dbReference type="EMBL" id="JAATJC010000001">
    <property type="protein sequence ID" value="NJC05787.1"/>
    <property type="molecule type" value="Genomic_DNA"/>
</dbReference>
<accession>A0A7X5Y615</accession>
<evidence type="ECO:0000259" key="3">
    <source>
        <dbReference type="Pfam" id="PF07885"/>
    </source>
</evidence>